<proteinExistence type="predicted"/>
<evidence type="ECO:0000313" key="1">
    <source>
        <dbReference type="EMBL" id="QDT42764.1"/>
    </source>
</evidence>
<protein>
    <submittedName>
        <fullName evidence="1">Uncharacterized protein</fullName>
    </submittedName>
</protein>
<dbReference type="OrthoDB" id="281330at2"/>
<dbReference type="AlphaFoldDB" id="A0A517RFW5"/>
<name>A0A517RFW5_9PLAN</name>
<reference evidence="1 2" key="1">
    <citation type="submission" date="2019-02" db="EMBL/GenBank/DDBJ databases">
        <title>Deep-cultivation of Planctomycetes and their phenomic and genomic characterization uncovers novel biology.</title>
        <authorList>
            <person name="Wiegand S."/>
            <person name="Jogler M."/>
            <person name="Boedeker C."/>
            <person name="Pinto D."/>
            <person name="Vollmers J."/>
            <person name="Rivas-Marin E."/>
            <person name="Kohn T."/>
            <person name="Peeters S.H."/>
            <person name="Heuer A."/>
            <person name="Rast P."/>
            <person name="Oberbeckmann S."/>
            <person name="Bunk B."/>
            <person name="Jeske O."/>
            <person name="Meyerdierks A."/>
            <person name="Storesund J.E."/>
            <person name="Kallscheuer N."/>
            <person name="Luecker S."/>
            <person name="Lage O.M."/>
            <person name="Pohl T."/>
            <person name="Merkel B.J."/>
            <person name="Hornburger P."/>
            <person name="Mueller R.-W."/>
            <person name="Bruemmer F."/>
            <person name="Labrenz M."/>
            <person name="Spormann A.M."/>
            <person name="Op den Camp H."/>
            <person name="Overmann J."/>
            <person name="Amann R."/>
            <person name="Jetten M.S.M."/>
            <person name="Mascher T."/>
            <person name="Medema M.H."/>
            <person name="Devos D.P."/>
            <person name="Kaster A.-K."/>
            <person name="Ovreas L."/>
            <person name="Rohde M."/>
            <person name="Galperin M.Y."/>
            <person name="Jogler C."/>
        </authorList>
    </citation>
    <scope>NUCLEOTIDE SEQUENCE [LARGE SCALE GENOMIC DNA]</scope>
    <source>
        <strain evidence="1 2">Pan241w</strain>
    </source>
</reference>
<organism evidence="1 2">
    <name type="scientific">Gimesia alba</name>
    <dbReference type="NCBI Taxonomy" id="2527973"/>
    <lineage>
        <taxon>Bacteria</taxon>
        <taxon>Pseudomonadati</taxon>
        <taxon>Planctomycetota</taxon>
        <taxon>Planctomycetia</taxon>
        <taxon>Planctomycetales</taxon>
        <taxon>Planctomycetaceae</taxon>
        <taxon>Gimesia</taxon>
    </lineage>
</organism>
<evidence type="ECO:0000313" key="2">
    <source>
        <dbReference type="Proteomes" id="UP000317171"/>
    </source>
</evidence>
<dbReference type="KEGG" id="gaz:Pan241w_28530"/>
<dbReference type="Proteomes" id="UP000317171">
    <property type="component" value="Chromosome"/>
</dbReference>
<gene>
    <name evidence="1" type="ORF">Pan241w_28530</name>
</gene>
<accession>A0A517RFW5</accession>
<dbReference type="EMBL" id="CP036269">
    <property type="protein sequence ID" value="QDT42764.1"/>
    <property type="molecule type" value="Genomic_DNA"/>
</dbReference>
<sequence>MIVRKEKAFTAVTGAGETVHITSYKKVRHEYDLRVGFYEVEDNSRFLLDESGRPVNCIEKGNYQIIDGDVLIDAVSADPQAL</sequence>
<dbReference type="RefSeq" id="WP_145216536.1">
    <property type="nucleotide sequence ID" value="NZ_CP036269.1"/>
</dbReference>
<keyword evidence="2" id="KW-1185">Reference proteome</keyword>